<dbReference type="EC" id="2.1.1.72" evidence="1"/>
<dbReference type="GO" id="GO:0032259">
    <property type="term" value="P:methylation"/>
    <property type="evidence" value="ECO:0007669"/>
    <property type="project" value="UniProtKB-KW"/>
</dbReference>
<dbReference type="PROSITE" id="PS00092">
    <property type="entry name" value="N6_MTASE"/>
    <property type="match status" value="1"/>
</dbReference>
<dbReference type="PRINTS" id="PR00507">
    <property type="entry name" value="N12N6MTFRASE"/>
</dbReference>
<dbReference type="PANTHER" id="PTHR33841">
    <property type="entry name" value="DNA METHYLTRANSFERASE YEEA-RELATED"/>
    <property type="match status" value="1"/>
</dbReference>
<dbReference type="SUPFAM" id="SSF53335">
    <property type="entry name" value="S-adenosyl-L-methionine-dependent methyltransferases"/>
    <property type="match status" value="1"/>
</dbReference>
<dbReference type="PANTHER" id="PTHR33841:SF1">
    <property type="entry name" value="DNA METHYLTRANSFERASE A"/>
    <property type="match status" value="1"/>
</dbReference>
<dbReference type="Proteomes" id="UP000184471">
    <property type="component" value="Unassembled WGS sequence"/>
</dbReference>
<reference evidence="7 8" key="1">
    <citation type="submission" date="2016-11" db="EMBL/GenBank/DDBJ databases">
        <authorList>
            <person name="Jaros S."/>
            <person name="Januszkiewicz K."/>
            <person name="Wedrychowicz H."/>
        </authorList>
    </citation>
    <scope>NUCLEOTIDE SEQUENCE [LARGE SCALE GENOMIC DNA]</scope>
    <source>
        <strain evidence="7 8">DSM 45408</strain>
    </source>
</reference>
<dbReference type="InterPro" id="IPR002052">
    <property type="entry name" value="DNA_methylase_N6_adenine_CS"/>
</dbReference>
<organism evidence="7 8">
    <name type="scientific">Geodermatophilus nigrescens</name>
    <dbReference type="NCBI Taxonomy" id="1070870"/>
    <lineage>
        <taxon>Bacteria</taxon>
        <taxon>Bacillati</taxon>
        <taxon>Actinomycetota</taxon>
        <taxon>Actinomycetes</taxon>
        <taxon>Geodermatophilales</taxon>
        <taxon>Geodermatophilaceae</taxon>
        <taxon>Geodermatophilus</taxon>
    </lineage>
</organism>
<evidence type="ECO:0000256" key="3">
    <source>
        <dbReference type="ARBA" id="ARBA00022679"/>
    </source>
</evidence>
<dbReference type="RefSeq" id="WP_073420471.1">
    <property type="nucleotide sequence ID" value="NZ_FQVX01000002.1"/>
</dbReference>
<evidence type="ECO:0000256" key="1">
    <source>
        <dbReference type="ARBA" id="ARBA00011900"/>
    </source>
</evidence>
<protein>
    <recommendedName>
        <fullName evidence="1">site-specific DNA-methyltransferase (adenine-specific)</fullName>
        <ecNumber evidence="1">2.1.1.72</ecNumber>
    </recommendedName>
</protein>
<evidence type="ECO:0000313" key="8">
    <source>
        <dbReference type="Proteomes" id="UP000184471"/>
    </source>
</evidence>
<evidence type="ECO:0000256" key="4">
    <source>
        <dbReference type="ARBA" id="ARBA00022691"/>
    </source>
</evidence>
<keyword evidence="4" id="KW-0949">S-adenosyl-L-methionine</keyword>
<evidence type="ECO:0000256" key="5">
    <source>
        <dbReference type="ARBA" id="ARBA00047942"/>
    </source>
</evidence>
<dbReference type="OrthoDB" id="4280289at2"/>
<evidence type="ECO:0000259" key="6">
    <source>
        <dbReference type="Pfam" id="PF07669"/>
    </source>
</evidence>
<accession>A0A1M5JQA8</accession>
<gene>
    <name evidence="7" type="ORF">SAMN05444351_2601</name>
</gene>
<dbReference type="EMBL" id="FQVX01000002">
    <property type="protein sequence ID" value="SHG42595.1"/>
    <property type="molecule type" value="Genomic_DNA"/>
</dbReference>
<keyword evidence="2" id="KW-0489">Methyltransferase</keyword>
<dbReference type="GO" id="GO:0006304">
    <property type="term" value="P:DNA modification"/>
    <property type="evidence" value="ECO:0007669"/>
    <property type="project" value="InterPro"/>
</dbReference>
<dbReference type="InterPro" id="IPR011639">
    <property type="entry name" value="MethylTrfase_TaqI-like_dom"/>
</dbReference>
<evidence type="ECO:0000313" key="7">
    <source>
        <dbReference type="EMBL" id="SHG42595.1"/>
    </source>
</evidence>
<dbReference type="GO" id="GO:0009007">
    <property type="term" value="F:site-specific DNA-methyltransferase (adenine-specific) activity"/>
    <property type="evidence" value="ECO:0007669"/>
    <property type="project" value="UniProtKB-EC"/>
</dbReference>
<keyword evidence="3" id="KW-0808">Transferase</keyword>
<dbReference type="InterPro" id="IPR050953">
    <property type="entry name" value="N4_N6_ade-DNA_methylase"/>
</dbReference>
<dbReference type="STRING" id="1070870.SAMN05444351_2601"/>
<evidence type="ECO:0000256" key="2">
    <source>
        <dbReference type="ARBA" id="ARBA00022603"/>
    </source>
</evidence>
<sequence>MSNSTHRTRRGRRPSSTDWLQILDIDGPFLAAPVVTDTWPDGLPALDQARMDALRTSNSLYDANPGARDGFIRHILVDTLDWRHNLAWGPDAAAFAVAVPEHQTRVDITFAMQAQDDTGVVTPGAALLLGIVLPPKTATTGRAPVGGGTWTAGPADRLAHALRVRGVPLGLVTNGDTWTLVSVSDGGAVSTATWTRHAWLEEPQTLRAFVALLTRARFLGVAADQTLPALLTASLARQEEVTERLAEQSQAVVEMLVATLGRLDATHLAEHGARLLPGNVGPAEVYQASVTVLMRLVFLLYAEERGLLPLDDDTYAGGYAVTTLAESLRERATDHGEDALERTATGWYRLLSLFRGVHRGARHEQLILPAYGGSLFDPDRFPWLEGRASATEPLGRNRVPAIDDRTLLRALDALQTLQFAKERRRVSYRSLDVEQIGYVYEGLLDQDARTAEDWVVSIAVSDKDLRKNGPEIYLTDLEVQQAKGDDALAAWLVDQIKNAGGNRSKASILKALTSPTGDDAQRFARLVREACGNDDTATARVMPYCRLLRMDPRDLPVVYPPGSLYLTDSSARANTGAIYTPRFLAERVVETTLEGLVYKPGPLDTEDKSAWVLRTPKEILDLRICDIAAGSGAFLVAATRYLANRLVEARRQHGSQSKVPDADEPATVSFGARALEEQELLDARREVIDHCIYGVDINPMAVEMAKLSLWLVTLDPRRPFSFLDDRLAIGDSLLGITSPDQLRDLHFDPKKGRALHENALDLYTSKTDELMKAASELRWQIAEIDLHDARDAEYKKRLLHRSEQLTRRLALIADALSGAVVAGASESDFLKVAMLANDANDGSNYGDEKLRESVVAVLGGTTGAQNRPAHFPLLFPEVFTDGRSGFDAIVGNPPFLGNRHWRAAFGPDFQALAARLLAARSIGKIDLAALFLRRACTILGEQGSVGLILTTSLREPQARPHTYEALTSDGLEIFAAEPEIPWPTSSVGIHVSLVWLTRAAVFVSRRLGGRNVDRIPASLSEEVESLTPEPLSWLFAFEGSHNGKGESFLVDASDSQLPALRDEAPDLWVPYLTADDIAGSLVLHPRRYCFYAGDQSLHAVCAGRPLTERFLHEVVRPQRSPDALKSYPGLIDRWWQMVRTRYALRQQLGAIAPTYIAMPAVSKYAIAARVPATWLANNGVRLIADHGDWLFAFMHSQWFESWVWRFSGRRETRINLAVTGAIHTLPKLRLSDDWAGTWLQDWEEAVRAAARSGKGLTDFWNNFHSNIDAPPLNRCRRLRGVLDRRIAEENDLPDLSSASTVIDVGPRFGWDTASREVAVQHMYRLHLEQRALLTETPRRQRPTAVAGLGQMQFGDGA</sequence>
<proteinExistence type="predicted"/>
<feature type="domain" description="Type II methyltransferase M.TaqI-like" evidence="6">
    <location>
        <begin position="690"/>
        <end position="952"/>
    </location>
</feature>
<comment type="catalytic activity">
    <reaction evidence="5">
        <text>a 2'-deoxyadenosine in DNA + S-adenosyl-L-methionine = an N(6)-methyl-2'-deoxyadenosine in DNA + S-adenosyl-L-homocysteine + H(+)</text>
        <dbReference type="Rhea" id="RHEA:15197"/>
        <dbReference type="Rhea" id="RHEA-COMP:12418"/>
        <dbReference type="Rhea" id="RHEA-COMP:12419"/>
        <dbReference type="ChEBI" id="CHEBI:15378"/>
        <dbReference type="ChEBI" id="CHEBI:57856"/>
        <dbReference type="ChEBI" id="CHEBI:59789"/>
        <dbReference type="ChEBI" id="CHEBI:90615"/>
        <dbReference type="ChEBI" id="CHEBI:90616"/>
        <dbReference type="EC" id="2.1.1.72"/>
    </reaction>
</comment>
<dbReference type="GO" id="GO:0003676">
    <property type="term" value="F:nucleic acid binding"/>
    <property type="evidence" value="ECO:0007669"/>
    <property type="project" value="InterPro"/>
</dbReference>
<keyword evidence="8" id="KW-1185">Reference proteome</keyword>
<dbReference type="Gene3D" id="3.40.50.150">
    <property type="entry name" value="Vaccinia Virus protein VP39"/>
    <property type="match status" value="1"/>
</dbReference>
<name>A0A1M5JQA8_9ACTN</name>
<dbReference type="InterPro" id="IPR029063">
    <property type="entry name" value="SAM-dependent_MTases_sf"/>
</dbReference>
<dbReference type="Pfam" id="PF07669">
    <property type="entry name" value="Eco57I"/>
    <property type="match status" value="1"/>
</dbReference>